<keyword evidence="1" id="KW-0812">Transmembrane</keyword>
<feature type="transmembrane region" description="Helical" evidence="1">
    <location>
        <begin position="12"/>
        <end position="31"/>
    </location>
</feature>
<comment type="caution">
    <text evidence="2">The sequence shown here is derived from an EMBL/GenBank/DDBJ whole genome shotgun (WGS) entry which is preliminary data.</text>
</comment>
<reference evidence="3" key="1">
    <citation type="submission" date="2017-09" db="EMBL/GenBank/DDBJ databases">
        <title>Depth-based differentiation of microbial function through sediment-hosted aquifers and enrichment of novel symbionts in the deep terrestrial subsurface.</title>
        <authorList>
            <person name="Probst A.J."/>
            <person name="Ladd B."/>
            <person name="Jarett J.K."/>
            <person name="Geller-Mcgrath D.E."/>
            <person name="Sieber C.M.K."/>
            <person name="Emerson J.B."/>
            <person name="Anantharaman K."/>
            <person name="Thomas B.C."/>
            <person name="Malmstrom R."/>
            <person name="Stieglmeier M."/>
            <person name="Klingl A."/>
            <person name="Woyke T."/>
            <person name="Ryan C.M."/>
            <person name="Banfield J.F."/>
        </authorList>
    </citation>
    <scope>NUCLEOTIDE SEQUENCE [LARGE SCALE GENOMIC DNA]</scope>
</reference>
<keyword evidence="1" id="KW-1133">Transmembrane helix</keyword>
<keyword evidence="1" id="KW-0472">Membrane</keyword>
<evidence type="ECO:0000313" key="2">
    <source>
        <dbReference type="EMBL" id="PIS21193.1"/>
    </source>
</evidence>
<name>A0A2H0X8C9_UNCKA</name>
<evidence type="ECO:0000313" key="3">
    <source>
        <dbReference type="Proteomes" id="UP000231098"/>
    </source>
</evidence>
<dbReference type="InterPro" id="IPR043716">
    <property type="entry name" value="DUF5657"/>
</dbReference>
<evidence type="ECO:0000256" key="1">
    <source>
        <dbReference type="SAM" id="Phobius"/>
    </source>
</evidence>
<dbReference type="EMBL" id="PEYV01000067">
    <property type="protein sequence ID" value="PIS21193.1"/>
    <property type="molecule type" value="Genomic_DNA"/>
</dbReference>
<dbReference type="AlphaFoldDB" id="A0A2H0X8C9"/>
<dbReference type="Pfam" id="PF18901">
    <property type="entry name" value="DUF5657"/>
    <property type="match status" value="1"/>
</dbReference>
<sequence length="71" mass="7972">MNIDSLTSINFIKIFAGVFLTAYVVFAFFVVRQIQLLIAVLKTSLAPFMFFISYLHLFASILVLVIALIAL</sequence>
<feature type="transmembrane region" description="Helical" evidence="1">
    <location>
        <begin position="51"/>
        <end position="70"/>
    </location>
</feature>
<dbReference type="Proteomes" id="UP000231098">
    <property type="component" value="Unassembled WGS sequence"/>
</dbReference>
<accession>A0A2H0X8C9</accession>
<protein>
    <submittedName>
        <fullName evidence="2">Uncharacterized protein</fullName>
    </submittedName>
</protein>
<organism evidence="2 3">
    <name type="scientific">candidate division WWE3 bacterium CG08_land_8_20_14_0_20_41_15</name>
    <dbReference type="NCBI Taxonomy" id="1975086"/>
    <lineage>
        <taxon>Bacteria</taxon>
        <taxon>Katanobacteria</taxon>
    </lineage>
</organism>
<proteinExistence type="predicted"/>
<gene>
    <name evidence="2" type="ORF">COT51_04065</name>
</gene>